<keyword evidence="3" id="KW-1185">Reference proteome</keyword>
<protein>
    <submittedName>
        <fullName evidence="2">Predicted SnoaL-like aldol condensation-catalyzing enzyme</fullName>
    </submittedName>
</protein>
<dbReference type="EMBL" id="FZOR01000016">
    <property type="protein sequence ID" value="SNT12443.1"/>
    <property type="molecule type" value="Genomic_DNA"/>
</dbReference>
<dbReference type="InterPro" id="IPR037401">
    <property type="entry name" value="SnoaL-like"/>
</dbReference>
<reference evidence="2 3" key="1">
    <citation type="submission" date="2017-06" db="EMBL/GenBank/DDBJ databases">
        <authorList>
            <person name="Kim H.J."/>
            <person name="Triplett B.A."/>
        </authorList>
    </citation>
    <scope>NUCLEOTIDE SEQUENCE [LARGE SCALE GENOMIC DNA]</scope>
    <source>
        <strain evidence="2 3">DSM 44715</strain>
    </source>
</reference>
<accession>A0A239K470</accession>
<proteinExistence type="predicted"/>
<dbReference type="Proteomes" id="UP000198318">
    <property type="component" value="Unassembled WGS sequence"/>
</dbReference>
<gene>
    <name evidence="2" type="ORF">SAMN05443665_1016146</name>
</gene>
<evidence type="ECO:0000313" key="2">
    <source>
        <dbReference type="EMBL" id="SNT12443.1"/>
    </source>
</evidence>
<dbReference type="RefSeq" id="WP_089327301.1">
    <property type="nucleotide sequence ID" value="NZ_FZOR01000016.1"/>
</dbReference>
<evidence type="ECO:0000259" key="1">
    <source>
        <dbReference type="Pfam" id="PF12680"/>
    </source>
</evidence>
<dbReference type="Gene3D" id="3.10.450.50">
    <property type="match status" value="1"/>
</dbReference>
<dbReference type="Pfam" id="PF12680">
    <property type="entry name" value="SnoaL_2"/>
    <property type="match status" value="1"/>
</dbReference>
<feature type="domain" description="SnoaL-like" evidence="1">
    <location>
        <begin position="25"/>
        <end position="116"/>
    </location>
</feature>
<dbReference type="AlphaFoldDB" id="A0A239K470"/>
<evidence type="ECO:0000313" key="3">
    <source>
        <dbReference type="Proteomes" id="UP000198318"/>
    </source>
</evidence>
<sequence length="140" mass="15011">MTTANTTAENTAAANKDLVQRALGELIGTGDVDAFGAYLRDDFVHHRPDATSSTKAEWLAAVRAALGPLAGMEVEIEHVVAEGDRVVMSSRRRLPGGNPEVAIVDILRVEDGLLAEAWEIIEPVAGAAANLRWWEPGGRR</sequence>
<dbReference type="SUPFAM" id="SSF54427">
    <property type="entry name" value="NTF2-like"/>
    <property type="match status" value="1"/>
</dbReference>
<dbReference type="OrthoDB" id="129343at2"/>
<organism evidence="2 3">
    <name type="scientific">Actinomadura meyerae</name>
    <dbReference type="NCBI Taxonomy" id="240840"/>
    <lineage>
        <taxon>Bacteria</taxon>
        <taxon>Bacillati</taxon>
        <taxon>Actinomycetota</taxon>
        <taxon>Actinomycetes</taxon>
        <taxon>Streptosporangiales</taxon>
        <taxon>Thermomonosporaceae</taxon>
        <taxon>Actinomadura</taxon>
    </lineage>
</organism>
<dbReference type="InterPro" id="IPR032710">
    <property type="entry name" value="NTF2-like_dom_sf"/>
</dbReference>
<name>A0A239K470_9ACTN</name>